<keyword evidence="4" id="KW-1185">Reference proteome</keyword>
<dbReference type="SUPFAM" id="SSF56672">
    <property type="entry name" value="DNA/RNA polymerases"/>
    <property type="match status" value="1"/>
</dbReference>
<dbReference type="AlphaFoldDB" id="A0AAD8X330"/>
<dbReference type="InterPro" id="IPR021109">
    <property type="entry name" value="Peptidase_aspartic_dom_sf"/>
</dbReference>
<evidence type="ECO:0000313" key="4">
    <source>
        <dbReference type="Proteomes" id="UP001231189"/>
    </source>
</evidence>
<dbReference type="Gene3D" id="2.40.70.10">
    <property type="entry name" value="Acid Proteases"/>
    <property type="match status" value="1"/>
</dbReference>
<protein>
    <recommendedName>
        <fullName evidence="2">Retrotransposon gag domain-containing protein</fullName>
    </recommendedName>
</protein>
<reference evidence="3" key="1">
    <citation type="submission" date="2023-07" db="EMBL/GenBank/DDBJ databases">
        <title>A chromosome-level genome assembly of Lolium multiflorum.</title>
        <authorList>
            <person name="Chen Y."/>
            <person name="Copetti D."/>
            <person name="Kolliker R."/>
            <person name="Studer B."/>
        </authorList>
    </citation>
    <scope>NUCLEOTIDE SEQUENCE</scope>
    <source>
        <strain evidence="3">02402/16</strain>
        <tissue evidence="3">Leaf</tissue>
    </source>
</reference>
<proteinExistence type="predicted"/>
<dbReference type="InterPro" id="IPR032567">
    <property type="entry name" value="RTL1-rel"/>
</dbReference>
<evidence type="ECO:0000259" key="2">
    <source>
        <dbReference type="Pfam" id="PF03732"/>
    </source>
</evidence>
<feature type="compositionally biased region" description="Basic residues" evidence="1">
    <location>
        <begin position="70"/>
        <end position="89"/>
    </location>
</feature>
<sequence>MDARASRGRRRGRIGSRGEGGAHTGEEVVDTTTAATAAHARAHDGTRPGQAKPRRPPQHPSAAPRAQGSARRKVHGISKARWRRTPKARRTGESMASERGRTRQIDADHHVRHREAVQIRTISSPAMAGDGQIKAATAEAISASREPKGGLGQHGKFTTGKKRESYGFHTERIPRRTCRYPTSHVIGIWGVMSGTLGDETEEREAKQKEEAEGAARDQFPPPPPPMTQQNFIQYMQLVEERQRVTLEQQNKFFQDLLQQNRVERPENQGVTLADFQNTKPISFAYAPEPMDAEDWLMDTERKLNTIGCNDQEKVRYATHLLCGPAASWWDNIVAVYPAGKVFTWEEFTRKFRESNVPESIVELKRREFESLEQKDKAILTYVREFSKLSRYAVEKVNTEDKKKKRFLRGLSPQFKVDRMMRATEFQELVDAAITLEDDFKQLQEEKRKKAKFEPKRFVSNKPNTSLSFKPRYNNNNNNNATTTDIDVILGMNWLEANGALIDCVNKTVSLKSPDGSRMIYQGDKHTQIEVEQLNMKEVKLEDIPVVNEFQDVFPAELPGMPPDREIEFTIDLIPGTAPIAKAPYKMGPKELKELKEQLDDLEQKGFIQESVSPWGSPVIFVDKRDGGRRMCGDYRNLNNVTIKNKYPFQEYKIYLIK</sequence>
<dbReference type="InterPro" id="IPR005162">
    <property type="entry name" value="Retrotrans_gag_dom"/>
</dbReference>
<evidence type="ECO:0000256" key="1">
    <source>
        <dbReference type="SAM" id="MobiDB-lite"/>
    </source>
</evidence>
<feature type="compositionally biased region" description="Low complexity" evidence="1">
    <location>
        <begin position="30"/>
        <end position="39"/>
    </location>
</feature>
<organism evidence="3 4">
    <name type="scientific">Lolium multiflorum</name>
    <name type="common">Italian ryegrass</name>
    <name type="synonym">Lolium perenne subsp. multiflorum</name>
    <dbReference type="NCBI Taxonomy" id="4521"/>
    <lineage>
        <taxon>Eukaryota</taxon>
        <taxon>Viridiplantae</taxon>
        <taxon>Streptophyta</taxon>
        <taxon>Embryophyta</taxon>
        <taxon>Tracheophyta</taxon>
        <taxon>Spermatophyta</taxon>
        <taxon>Magnoliopsida</taxon>
        <taxon>Liliopsida</taxon>
        <taxon>Poales</taxon>
        <taxon>Poaceae</taxon>
        <taxon>BOP clade</taxon>
        <taxon>Pooideae</taxon>
        <taxon>Poodae</taxon>
        <taxon>Poeae</taxon>
        <taxon>Poeae Chloroplast Group 2 (Poeae type)</taxon>
        <taxon>Loliodinae</taxon>
        <taxon>Loliinae</taxon>
        <taxon>Lolium</taxon>
    </lineage>
</organism>
<dbReference type="Proteomes" id="UP001231189">
    <property type="component" value="Unassembled WGS sequence"/>
</dbReference>
<dbReference type="Pfam" id="PF08284">
    <property type="entry name" value="RVP_2"/>
    <property type="match status" value="1"/>
</dbReference>
<evidence type="ECO:0000313" key="3">
    <source>
        <dbReference type="EMBL" id="KAK1692209.1"/>
    </source>
</evidence>
<gene>
    <name evidence="3" type="ORF">QYE76_008906</name>
</gene>
<feature type="region of interest" description="Disordered" evidence="1">
    <location>
        <begin position="196"/>
        <end position="228"/>
    </location>
</feature>
<feature type="domain" description="Retrotransposon gag" evidence="2">
    <location>
        <begin position="316"/>
        <end position="411"/>
    </location>
</feature>
<feature type="compositionally biased region" description="Basic residues" evidence="1">
    <location>
        <begin position="1"/>
        <end position="14"/>
    </location>
</feature>
<feature type="region of interest" description="Disordered" evidence="1">
    <location>
        <begin position="451"/>
        <end position="475"/>
    </location>
</feature>
<accession>A0AAD8X330</accession>
<name>A0AAD8X330_LOLMU</name>
<dbReference type="Pfam" id="PF03732">
    <property type="entry name" value="Retrotrans_gag"/>
    <property type="match status" value="1"/>
</dbReference>
<feature type="compositionally biased region" description="Basic and acidic residues" evidence="1">
    <location>
        <begin position="203"/>
        <end position="215"/>
    </location>
</feature>
<feature type="region of interest" description="Disordered" evidence="1">
    <location>
        <begin position="1"/>
        <end position="113"/>
    </location>
</feature>
<comment type="caution">
    <text evidence="3">The sequence shown here is derived from an EMBL/GenBank/DDBJ whole genome shotgun (WGS) entry which is preliminary data.</text>
</comment>
<dbReference type="PANTHER" id="PTHR15503:SF45">
    <property type="entry name" value="RNA-DIRECTED DNA POLYMERASE HOMOLOG"/>
    <property type="match status" value="1"/>
</dbReference>
<dbReference type="Gene3D" id="3.10.10.10">
    <property type="entry name" value="HIV Type 1 Reverse Transcriptase, subunit A, domain 1"/>
    <property type="match status" value="1"/>
</dbReference>
<dbReference type="InterPro" id="IPR043502">
    <property type="entry name" value="DNA/RNA_pol_sf"/>
</dbReference>
<dbReference type="EMBL" id="JAUUTY010000001">
    <property type="protein sequence ID" value="KAK1692209.1"/>
    <property type="molecule type" value="Genomic_DNA"/>
</dbReference>
<feature type="compositionally biased region" description="Basic and acidic residues" evidence="1">
    <location>
        <begin position="90"/>
        <end position="113"/>
    </location>
</feature>
<dbReference type="PANTHER" id="PTHR15503">
    <property type="entry name" value="LDOC1 RELATED"/>
    <property type="match status" value="1"/>
</dbReference>